<dbReference type="EnsemblMetazoa" id="PPAI006564-RA">
    <property type="protein sequence ID" value="PPAI006564-PA"/>
    <property type="gene ID" value="PPAI006564"/>
</dbReference>
<evidence type="ECO:0000256" key="19">
    <source>
        <dbReference type="ARBA" id="ARBA00042403"/>
    </source>
</evidence>
<evidence type="ECO:0000256" key="11">
    <source>
        <dbReference type="ARBA" id="ARBA00023157"/>
    </source>
</evidence>
<dbReference type="SMART" id="SM00020">
    <property type="entry name" value="Tryp_SPc"/>
    <property type="match status" value="1"/>
</dbReference>
<dbReference type="VEuPathDB" id="VectorBase:PPAPM1_000102"/>
<dbReference type="PROSITE" id="PS00135">
    <property type="entry name" value="TRYPSIN_SER"/>
    <property type="match status" value="1"/>
</dbReference>
<dbReference type="GO" id="GO:0004252">
    <property type="term" value="F:serine-type endopeptidase activity"/>
    <property type="evidence" value="ECO:0007669"/>
    <property type="project" value="UniProtKB-EC"/>
</dbReference>
<evidence type="ECO:0000256" key="17">
    <source>
        <dbReference type="ARBA" id="ARBA00040219"/>
    </source>
</evidence>
<sequence length="126" mass="13930">MAVELPLQNKRINQTIVMLVSGWGLTNKSSERVSNELLAVNVPTVSYKKCQKIYKKIRNVTPRMFCAGYNEGAKDTCEGDSGGPLVKDRVQYGIVSWGYGCAIKGFPGVYARVASVRNWIRNVTGI</sequence>
<dbReference type="GO" id="GO:0006508">
    <property type="term" value="P:proteolysis"/>
    <property type="evidence" value="ECO:0007669"/>
    <property type="project" value="UniProtKB-KW"/>
</dbReference>
<protein>
    <recommendedName>
        <fullName evidence="17">Vitamin K-dependent protein C</fullName>
        <ecNumber evidence="16">3.4.21.69</ecNumber>
    </recommendedName>
    <alternativeName>
        <fullName evidence="20">Anticoagulant protein C</fullName>
    </alternativeName>
    <alternativeName>
        <fullName evidence="18">Autoprothrombin IIA</fullName>
    </alternativeName>
    <alternativeName>
        <fullName evidence="19">Blood coagulation factor XIV</fullName>
    </alternativeName>
</protein>
<dbReference type="GO" id="GO:0007599">
    <property type="term" value="P:hemostasis"/>
    <property type="evidence" value="ECO:0007669"/>
    <property type="project" value="UniProtKB-KW"/>
</dbReference>
<dbReference type="VEuPathDB" id="VectorBase:PPAI006564"/>
<dbReference type="InterPro" id="IPR001254">
    <property type="entry name" value="Trypsin_dom"/>
</dbReference>
<evidence type="ECO:0000256" key="5">
    <source>
        <dbReference type="ARBA" id="ARBA00022670"/>
    </source>
</evidence>
<comment type="similarity">
    <text evidence="13">Belongs to the peptidase S1 family. CLIP subfamily.</text>
</comment>
<dbReference type="AlphaFoldDB" id="A0A1B0EXX5"/>
<evidence type="ECO:0000256" key="16">
    <source>
        <dbReference type="ARBA" id="ARBA00038995"/>
    </source>
</evidence>
<evidence type="ECO:0000313" key="23">
    <source>
        <dbReference type="Proteomes" id="UP000092462"/>
    </source>
</evidence>
<evidence type="ECO:0000256" key="2">
    <source>
        <dbReference type="ARBA" id="ARBA00004555"/>
    </source>
</evidence>
<comment type="function">
    <text evidence="15">Protein C is a vitamin K-dependent serine protease that regulates blood coagulation by inactivating factors Va and VIIIa in the presence of calcium ions and phospholipids. Exerts a protective effect on the endothelial cell barrier function.</text>
</comment>
<keyword evidence="10" id="KW-0333">Golgi apparatus</keyword>
<dbReference type="InterPro" id="IPR050127">
    <property type="entry name" value="Serine_Proteases_S1"/>
</dbReference>
<dbReference type="InterPro" id="IPR009003">
    <property type="entry name" value="Peptidase_S1_PA"/>
</dbReference>
<keyword evidence="5" id="KW-0645">Protease</keyword>
<evidence type="ECO:0000256" key="6">
    <source>
        <dbReference type="ARBA" id="ARBA00022696"/>
    </source>
</evidence>
<dbReference type="InterPro" id="IPR033116">
    <property type="entry name" value="TRYPSIN_SER"/>
</dbReference>
<dbReference type="Pfam" id="PF00089">
    <property type="entry name" value="Trypsin"/>
    <property type="match status" value="1"/>
</dbReference>
<comment type="subcellular location">
    <subcellularLocation>
        <location evidence="1">Endoplasmic reticulum</location>
    </subcellularLocation>
    <subcellularLocation>
        <location evidence="2">Golgi apparatus</location>
    </subcellularLocation>
    <subcellularLocation>
        <location evidence="3">Secreted</location>
    </subcellularLocation>
</comment>
<evidence type="ECO:0000259" key="21">
    <source>
        <dbReference type="PROSITE" id="PS50240"/>
    </source>
</evidence>
<evidence type="ECO:0000256" key="20">
    <source>
        <dbReference type="ARBA" id="ARBA00042906"/>
    </source>
</evidence>
<evidence type="ECO:0000256" key="13">
    <source>
        <dbReference type="ARBA" id="ARBA00024195"/>
    </source>
</evidence>
<name>A0A1B0EXX5_PHLPP</name>
<evidence type="ECO:0000256" key="12">
    <source>
        <dbReference type="ARBA" id="ARBA00023180"/>
    </source>
</evidence>
<dbReference type="PANTHER" id="PTHR24264:SF65">
    <property type="entry name" value="SRCR DOMAIN-CONTAINING PROTEIN"/>
    <property type="match status" value="1"/>
</dbReference>
<keyword evidence="9" id="KW-0720">Serine protease</keyword>
<keyword evidence="6" id="KW-0356">Hemostasis</keyword>
<evidence type="ECO:0000256" key="1">
    <source>
        <dbReference type="ARBA" id="ARBA00004240"/>
    </source>
</evidence>
<dbReference type="PROSITE" id="PS50240">
    <property type="entry name" value="TRYPSIN_DOM"/>
    <property type="match status" value="1"/>
</dbReference>
<keyword evidence="8" id="KW-0256">Endoplasmic reticulum</keyword>
<dbReference type="EC" id="3.4.21.69" evidence="16"/>
<evidence type="ECO:0000256" key="4">
    <source>
        <dbReference type="ARBA" id="ARBA00022525"/>
    </source>
</evidence>
<evidence type="ECO:0000256" key="14">
    <source>
        <dbReference type="ARBA" id="ARBA00036045"/>
    </source>
</evidence>
<dbReference type="GO" id="GO:0005783">
    <property type="term" value="C:endoplasmic reticulum"/>
    <property type="evidence" value="ECO:0007669"/>
    <property type="project" value="UniProtKB-SubCell"/>
</dbReference>
<dbReference type="PANTHER" id="PTHR24264">
    <property type="entry name" value="TRYPSIN-RELATED"/>
    <property type="match status" value="1"/>
</dbReference>
<keyword evidence="23" id="KW-1185">Reference proteome</keyword>
<evidence type="ECO:0000313" key="22">
    <source>
        <dbReference type="EnsemblMetazoa" id="PPAI006564-PA"/>
    </source>
</evidence>
<feature type="domain" description="Peptidase S1" evidence="21">
    <location>
        <begin position="1"/>
        <end position="125"/>
    </location>
</feature>
<dbReference type="GO" id="GO:0005794">
    <property type="term" value="C:Golgi apparatus"/>
    <property type="evidence" value="ECO:0007669"/>
    <property type="project" value="UniProtKB-SubCell"/>
</dbReference>
<keyword evidence="12" id="KW-0325">Glycoprotein</keyword>
<evidence type="ECO:0000256" key="15">
    <source>
        <dbReference type="ARBA" id="ARBA00037553"/>
    </source>
</evidence>
<reference evidence="22" key="1">
    <citation type="submission" date="2022-08" db="UniProtKB">
        <authorList>
            <consortium name="EnsemblMetazoa"/>
        </authorList>
    </citation>
    <scope>IDENTIFICATION</scope>
    <source>
        <strain evidence="22">Israel</strain>
    </source>
</reference>
<evidence type="ECO:0000256" key="7">
    <source>
        <dbReference type="ARBA" id="ARBA00022801"/>
    </source>
</evidence>
<dbReference type="SUPFAM" id="SSF50494">
    <property type="entry name" value="Trypsin-like serine proteases"/>
    <property type="match status" value="1"/>
</dbReference>
<keyword evidence="4" id="KW-0964">Secreted</keyword>
<proteinExistence type="inferred from homology"/>
<dbReference type="Proteomes" id="UP000092462">
    <property type="component" value="Unassembled WGS sequence"/>
</dbReference>
<dbReference type="FunFam" id="2.40.10.10:FF:000011">
    <property type="entry name" value="Coagulation factor X"/>
    <property type="match status" value="1"/>
</dbReference>
<keyword evidence="7" id="KW-0378">Hydrolase</keyword>
<dbReference type="CDD" id="cd00190">
    <property type="entry name" value="Tryp_SPc"/>
    <property type="match status" value="1"/>
</dbReference>
<comment type="catalytic activity">
    <reaction evidence="14">
        <text>Degradation of blood coagulation factors Va and VIIIa.</text>
        <dbReference type="EC" id="3.4.21.69"/>
    </reaction>
</comment>
<organism evidence="22 23">
    <name type="scientific">Phlebotomus papatasi</name>
    <name type="common">Sandfly</name>
    <dbReference type="NCBI Taxonomy" id="29031"/>
    <lineage>
        <taxon>Eukaryota</taxon>
        <taxon>Metazoa</taxon>
        <taxon>Ecdysozoa</taxon>
        <taxon>Arthropoda</taxon>
        <taxon>Hexapoda</taxon>
        <taxon>Insecta</taxon>
        <taxon>Pterygota</taxon>
        <taxon>Neoptera</taxon>
        <taxon>Endopterygota</taxon>
        <taxon>Diptera</taxon>
        <taxon>Nematocera</taxon>
        <taxon>Psychodoidea</taxon>
        <taxon>Psychodidae</taxon>
        <taxon>Phlebotomus</taxon>
        <taxon>Phlebotomus</taxon>
    </lineage>
</organism>
<evidence type="ECO:0000256" key="18">
    <source>
        <dbReference type="ARBA" id="ARBA00041306"/>
    </source>
</evidence>
<dbReference type="GO" id="GO:0005615">
    <property type="term" value="C:extracellular space"/>
    <property type="evidence" value="ECO:0007669"/>
    <property type="project" value="TreeGrafter"/>
</dbReference>
<dbReference type="Gene3D" id="2.40.10.10">
    <property type="entry name" value="Trypsin-like serine proteases"/>
    <property type="match status" value="1"/>
</dbReference>
<evidence type="ECO:0000256" key="8">
    <source>
        <dbReference type="ARBA" id="ARBA00022824"/>
    </source>
</evidence>
<evidence type="ECO:0000256" key="10">
    <source>
        <dbReference type="ARBA" id="ARBA00023034"/>
    </source>
</evidence>
<evidence type="ECO:0000256" key="9">
    <source>
        <dbReference type="ARBA" id="ARBA00022825"/>
    </source>
</evidence>
<accession>A0A1B0EXX5</accession>
<dbReference type="EMBL" id="AJVK01033310">
    <property type="status" value="NOT_ANNOTATED_CDS"/>
    <property type="molecule type" value="Genomic_DNA"/>
</dbReference>
<evidence type="ECO:0000256" key="3">
    <source>
        <dbReference type="ARBA" id="ARBA00004613"/>
    </source>
</evidence>
<dbReference type="InterPro" id="IPR043504">
    <property type="entry name" value="Peptidase_S1_PA_chymotrypsin"/>
</dbReference>
<keyword evidence="11" id="KW-1015">Disulfide bond</keyword>